<name>A0ABQ4SMG0_9HYPH</name>
<protein>
    <recommendedName>
        <fullName evidence="4">HipA-like C-terminal domain-containing protein</fullName>
    </recommendedName>
</protein>
<gene>
    <name evidence="5" type="ORF">GMJLKIPL_4925</name>
</gene>
<dbReference type="Proteomes" id="UP001055153">
    <property type="component" value="Unassembled WGS sequence"/>
</dbReference>
<comment type="similarity">
    <text evidence="1">Belongs to the HipA Ser/Thr kinase family.</text>
</comment>
<dbReference type="InterPro" id="IPR052028">
    <property type="entry name" value="HipA_Ser/Thr_kinase"/>
</dbReference>
<evidence type="ECO:0000313" key="6">
    <source>
        <dbReference type="Proteomes" id="UP001055153"/>
    </source>
</evidence>
<dbReference type="EMBL" id="BPQQ01000066">
    <property type="protein sequence ID" value="GJE02975.1"/>
    <property type="molecule type" value="Genomic_DNA"/>
</dbReference>
<dbReference type="PANTHER" id="PTHR37419:SF1">
    <property type="entry name" value="SERINE_THREONINE-PROTEIN KINASE TOXIN HIPA"/>
    <property type="match status" value="1"/>
</dbReference>
<proteinExistence type="inferred from homology"/>
<evidence type="ECO:0000259" key="4">
    <source>
        <dbReference type="Pfam" id="PF07804"/>
    </source>
</evidence>
<feature type="domain" description="HipA-like C-terminal" evidence="4">
    <location>
        <begin position="343"/>
        <end position="577"/>
    </location>
</feature>
<keyword evidence="3" id="KW-0418">Kinase</keyword>
<keyword evidence="2" id="KW-0808">Transferase</keyword>
<evidence type="ECO:0000313" key="5">
    <source>
        <dbReference type="EMBL" id="GJE02975.1"/>
    </source>
</evidence>
<dbReference type="RefSeq" id="WP_238240307.1">
    <property type="nucleotide sequence ID" value="NZ_BPQQ01000066.1"/>
</dbReference>
<comment type="caution">
    <text evidence="5">The sequence shown here is derived from an EMBL/GenBank/DDBJ whole genome shotgun (WGS) entry which is preliminary data.</text>
</comment>
<sequence length="618" mass="68006">MSLHLVGETIDPKRAHLRAQAGELIQLVRGVYVDQHGDIEATVLGHAVRIARYLYPTAYLSSASSVLLGPTPDGRLFISGRRNQRTRLRTLEIVQNEAPPHPSTAPAIVGDDLGELRVDVSSVRQRFLEAFRLRSEHASAITEPLRAEMAARLVEEYGSPQAAADAVWALARENGWYREGEGAERYLTARRGVDKAPVNRAALDLLVAWHGEPLGRLVHDGFEWRWKPGRKSGPPLIRQTAPGKLPAFIESLLPEGWLAQVLHMRDEREALRRGRRYMSNIAVVESRAELDTLPTDILQAELSGFLEDGRFTGRYAGPGRGEIEETFEQNLARLFERAETPRLSGVQIKAPMCLTPEGMLVPAVDQPFTHILKPAGTAGFETLPAVEWLCLQLGHAAGFEVPSAALIDMPDGMPPALVVERFDIRRGPQDTRMLALEDFCSILDLPTSAKYDGTIERMARGLRPLSTDPAADTEILFRRALFAWLIADGDMHLKNLALLKVAAPGSRRFEAVRFAPLYDAVTTRVFPGLAGDRMALKLNGKDDRLTAQDFLALARTIDLPTARAQTAIGEVTSRLEDVAPTLVLPAFAGGTDAARLAEQKVNAIVLERARSFASAPRR</sequence>
<organism evidence="5 6">
    <name type="scientific">Methylobacterium isbiliense</name>
    <dbReference type="NCBI Taxonomy" id="315478"/>
    <lineage>
        <taxon>Bacteria</taxon>
        <taxon>Pseudomonadati</taxon>
        <taxon>Pseudomonadota</taxon>
        <taxon>Alphaproteobacteria</taxon>
        <taxon>Hyphomicrobiales</taxon>
        <taxon>Methylobacteriaceae</taxon>
        <taxon>Methylobacterium</taxon>
    </lineage>
</organism>
<reference evidence="5" key="2">
    <citation type="submission" date="2021-08" db="EMBL/GenBank/DDBJ databases">
        <authorList>
            <person name="Tani A."/>
            <person name="Ola A."/>
            <person name="Ogura Y."/>
            <person name="Katsura K."/>
            <person name="Hayashi T."/>
        </authorList>
    </citation>
    <scope>NUCLEOTIDE SEQUENCE</scope>
    <source>
        <strain evidence="5">DSM 17168</strain>
    </source>
</reference>
<evidence type="ECO:0000256" key="2">
    <source>
        <dbReference type="ARBA" id="ARBA00022679"/>
    </source>
</evidence>
<evidence type="ECO:0000256" key="1">
    <source>
        <dbReference type="ARBA" id="ARBA00010164"/>
    </source>
</evidence>
<evidence type="ECO:0000256" key="3">
    <source>
        <dbReference type="ARBA" id="ARBA00022777"/>
    </source>
</evidence>
<reference evidence="5" key="1">
    <citation type="journal article" date="2021" name="Front. Microbiol.">
        <title>Comprehensive Comparative Genomics and Phenotyping of Methylobacterium Species.</title>
        <authorList>
            <person name="Alessa O."/>
            <person name="Ogura Y."/>
            <person name="Fujitani Y."/>
            <person name="Takami H."/>
            <person name="Hayashi T."/>
            <person name="Sahin N."/>
            <person name="Tani A."/>
        </authorList>
    </citation>
    <scope>NUCLEOTIDE SEQUENCE</scope>
    <source>
        <strain evidence="5">DSM 17168</strain>
    </source>
</reference>
<dbReference type="PANTHER" id="PTHR37419">
    <property type="entry name" value="SERINE/THREONINE-PROTEIN KINASE TOXIN HIPA"/>
    <property type="match status" value="1"/>
</dbReference>
<accession>A0ABQ4SMG0</accession>
<dbReference type="Pfam" id="PF07804">
    <property type="entry name" value="HipA_C"/>
    <property type="match status" value="1"/>
</dbReference>
<keyword evidence="6" id="KW-1185">Reference proteome</keyword>
<dbReference type="InterPro" id="IPR012893">
    <property type="entry name" value="HipA-like_C"/>
</dbReference>